<reference evidence="2 3" key="1">
    <citation type="submission" date="2024-09" db="EMBL/GenBank/DDBJ databases">
        <authorList>
            <person name="Sun Q."/>
            <person name="Mori K."/>
        </authorList>
    </citation>
    <scope>NUCLEOTIDE SEQUENCE [LARGE SCALE GENOMIC DNA]</scope>
    <source>
        <strain evidence="2 3">CECT 8286</strain>
    </source>
</reference>
<keyword evidence="3" id="KW-1185">Reference proteome</keyword>
<organism evidence="2 3">
    <name type="scientific">Formosa undariae</name>
    <dbReference type="NCBI Taxonomy" id="1325436"/>
    <lineage>
        <taxon>Bacteria</taxon>
        <taxon>Pseudomonadati</taxon>
        <taxon>Bacteroidota</taxon>
        <taxon>Flavobacteriia</taxon>
        <taxon>Flavobacteriales</taxon>
        <taxon>Flavobacteriaceae</taxon>
        <taxon>Formosa</taxon>
    </lineage>
</organism>
<accession>A0ABV5F596</accession>
<keyword evidence="1" id="KW-1133">Transmembrane helix</keyword>
<gene>
    <name evidence="2" type="ORF">ACFFVB_16165</name>
</gene>
<protein>
    <submittedName>
        <fullName evidence="2">Uncharacterized protein</fullName>
    </submittedName>
</protein>
<dbReference type="Proteomes" id="UP001589605">
    <property type="component" value="Unassembled WGS sequence"/>
</dbReference>
<name>A0ABV5F596_9FLAO</name>
<keyword evidence="1" id="KW-0812">Transmembrane</keyword>
<proteinExistence type="predicted"/>
<dbReference type="RefSeq" id="WP_382384264.1">
    <property type="nucleotide sequence ID" value="NZ_JBHMEZ010000025.1"/>
</dbReference>
<sequence>MTSKDWIELIIKIITFCTVSYFIFYKSWLKSLGNEMAKLTTREQLTKLEENVKKNFNEQLESYKSKLNEELSLKIEPLKSELSKNNITHQIQFSYLHQERGKVTLKLYKKLQELHSAMVSWTATLQRVIVDAEKEDEERAIRVNNAIQDFGNYYTNNKLFFSSEFCEFIDELFKSYWEKSWDFSYKKSRITNGEVTQEYFDTYTKEMREISNDVRDKLPEKIKELETKFRKLLNVVDEK</sequence>
<keyword evidence="1" id="KW-0472">Membrane</keyword>
<dbReference type="EMBL" id="JBHMEZ010000025">
    <property type="protein sequence ID" value="MFB9054624.1"/>
    <property type="molecule type" value="Genomic_DNA"/>
</dbReference>
<comment type="caution">
    <text evidence="2">The sequence shown here is derived from an EMBL/GenBank/DDBJ whole genome shotgun (WGS) entry which is preliminary data.</text>
</comment>
<evidence type="ECO:0000313" key="3">
    <source>
        <dbReference type="Proteomes" id="UP001589605"/>
    </source>
</evidence>
<evidence type="ECO:0000313" key="2">
    <source>
        <dbReference type="EMBL" id="MFB9054624.1"/>
    </source>
</evidence>
<feature type="transmembrane region" description="Helical" evidence="1">
    <location>
        <begin position="6"/>
        <end position="24"/>
    </location>
</feature>
<evidence type="ECO:0000256" key="1">
    <source>
        <dbReference type="SAM" id="Phobius"/>
    </source>
</evidence>